<proteinExistence type="predicted"/>
<reference evidence="3 4" key="1">
    <citation type="journal article" date="2016" name="Front. Microbiol.">
        <title>Comprehensive Phylogenetic Analysis of Bovine Non-aureus Staphylococci Species Based on Whole-Genome Sequencing.</title>
        <authorList>
            <person name="Naushad S."/>
            <person name="Barkema H.W."/>
            <person name="Luby C."/>
            <person name="Condas L.A."/>
            <person name="Nobrega D.B."/>
            <person name="Carson D.A."/>
            <person name="De Buck J."/>
        </authorList>
    </citation>
    <scope>NUCLEOTIDE SEQUENCE [LARGE SCALE GENOMIC DNA]</scope>
    <source>
        <strain evidence="3 4">SNUC 2204</strain>
    </source>
</reference>
<organism evidence="3 4">
    <name type="scientific">Mammaliicoccus vitulinus</name>
    <dbReference type="NCBI Taxonomy" id="71237"/>
    <lineage>
        <taxon>Bacteria</taxon>
        <taxon>Bacillati</taxon>
        <taxon>Bacillota</taxon>
        <taxon>Bacilli</taxon>
        <taxon>Bacillales</taxon>
        <taxon>Staphylococcaceae</taxon>
        <taxon>Mammaliicoccus</taxon>
    </lineage>
</organism>
<feature type="transmembrane region" description="Helical" evidence="1">
    <location>
        <begin position="158"/>
        <end position="181"/>
    </location>
</feature>
<protein>
    <submittedName>
        <fullName evidence="3">Zinc ribbon domain-containing protein</fullName>
    </submittedName>
</protein>
<dbReference type="Proteomes" id="UP000241209">
    <property type="component" value="Unassembled WGS sequence"/>
</dbReference>
<feature type="transmembrane region" description="Helical" evidence="1">
    <location>
        <begin position="89"/>
        <end position="111"/>
    </location>
</feature>
<evidence type="ECO:0000313" key="4">
    <source>
        <dbReference type="Proteomes" id="UP000241209"/>
    </source>
</evidence>
<feature type="transmembrane region" description="Helical" evidence="1">
    <location>
        <begin position="219"/>
        <end position="239"/>
    </location>
</feature>
<dbReference type="EMBL" id="PZFK01000001">
    <property type="protein sequence ID" value="PTI31054.1"/>
    <property type="molecule type" value="Genomic_DNA"/>
</dbReference>
<evidence type="ECO:0000259" key="2">
    <source>
        <dbReference type="Pfam" id="PF13248"/>
    </source>
</evidence>
<sequence>MFNVNCPKCGSAVTQDDRFCGECGEKLTQTDGNITTAAPNNNNEKVEKFKSSLNSYKKDTLNESKGFFKNIFTRLDQEVMSQHTYSYKFIASLVGAGLLLLLIFLLILVPADLGMWEPSKSSIVFRILITSVVSLAVLFGITLGIIKILNVNLSVHKVLSDFIAFNLFSTVFFFLGMLFMAIKVPSFAAILIILSLLLFVISPIYLMTKYSNHNNMRMAVIYGILIYFVIIAIILRILVERSMSSSLEILDSLLNGY</sequence>
<accession>A0A2T4PX21</accession>
<name>A0A2T4PX21_9STAP</name>
<comment type="caution">
    <text evidence="3">The sequence shown here is derived from an EMBL/GenBank/DDBJ whole genome shotgun (WGS) entry which is preliminary data.</text>
</comment>
<feature type="transmembrane region" description="Helical" evidence="1">
    <location>
        <begin position="123"/>
        <end position="146"/>
    </location>
</feature>
<dbReference type="Pfam" id="PF13248">
    <property type="entry name" value="Zn_ribbon_3"/>
    <property type="match status" value="1"/>
</dbReference>
<feature type="transmembrane region" description="Helical" evidence="1">
    <location>
        <begin position="187"/>
        <end position="207"/>
    </location>
</feature>
<keyword evidence="1" id="KW-0472">Membrane</keyword>
<dbReference type="AlphaFoldDB" id="A0A2T4PX21"/>
<evidence type="ECO:0000313" key="3">
    <source>
        <dbReference type="EMBL" id="PTI31054.1"/>
    </source>
</evidence>
<evidence type="ECO:0000256" key="1">
    <source>
        <dbReference type="SAM" id="Phobius"/>
    </source>
</evidence>
<keyword evidence="1" id="KW-1133">Transmembrane helix</keyword>
<dbReference type="InterPro" id="IPR059113">
    <property type="entry name" value="Znf_ribbon"/>
</dbReference>
<feature type="domain" description="Putative zinc-ribbon" evidence="2">
    <location>
        <begin position="4"/>
        <end position="27"/>
    </location>
</feature>
<keyword evidence="1" id="KW-0812">Transmembrane</keyword>
<gene>
    <name evidence="3" type="ORF">BU072_00185</name>
</gene>